<evidence type="ECO:0000256" key="1">
    <source>
        <dbReference type="SAM" id="MobiDB-lite"/>
    </source>
</evidence>
<feature type="compositionally biased region" description="Low complexity" evidence="1">
    <location>
        <begin position="97"/>
        <end position="150"/>
    </location>
</feature>
<evidence type="ECO:0000313" key="2">
    <source>
        <dbReference type="EMBL" id="ANS31412.1"/>
    </source>
</evidence>
<organism evidence="2 3">
    <name type="scientific">Rhodococcus opacus</name>
    <name type="common">Nocardia opaca</name>
    <dbReference type="NCBI Taxonomy" id="37919"/>
    <lineage>
        <taxon>Bacteria</taxon>
        <taxon>Bacillati</taxon>
        <taxon>Actinomycetota</taxon>
        <taxon>Actinomycetes</taxon>
        <taxon>Mycobacteriales</taxon>
        <taxon>Nocardiaceae</taxon>
        <taxon>Rhodococcus</taxon>
    </lineage>
</organism>
<dbReference type="AlphaFoldDB" id="A0A1B1KFL9"/>
<protein>
    <submittedName>
        <fullName evidence="2">Uncharacterized protein</fullName>
    </submittedName>
</protein>
<dbReference type="EMBL" id="CP009111">
    <property type="protein sequence ID" value="ANS31412.1"/>
    <property type="molecule type" value="Genomic_DNA"/>
</dbReference>
<accession>A0A1B1KFL9</accession>
<dbReference type="Proteomes" id="UP000186108">
    <property type="component" value="Chromosome"/>
</dbReference>
<proteinExistence type="predicted"/>
<dbReference type="PATRIC" id="fig|37919.13.peg.7140"/>
<name>A0A1B1KFL9_RHOOP</name>
<reference evidence="2 3" key="1">
    <citation type="submission" date="2014-07" db="EMBL/GenBank/DDBJ databases">
        <authorList>
            <person name="Zhang J.E."/>
            <person name="Yang H."/>
            <person name="Guo J."/>
            <person name="Deng Z."/>
            <person name="Luo H."/>
            <person name="Luo M."/>
            <person name="Zhao B."/>
        </authorList>
    </citation>
    <scope>NUCLEOTIDE SEQUENCE [LARGE SCALE GENOMIC DNA]</scope>
    <source>
        <strain evidence="2 3">1CP</strain>
    </source>
</reference>
<evidence type="ECO:0000313" key="3">
    <source>
        <dbReference type="Proteomes" id="UP000186108"/>
    </source>
</evidence>
<sequence>MGIVQGTTRLVTGAGEAVTATAGAVGGAAVGAVAGSMRGAARGVREGVKVGSHSTPAALLTMGAIGAAGLVEWPIVLGAGGTALVLHQLHAARSGKTTGTTLATTSTAGDRGAAESAAVSVEAAGPTDKPAAAPGPAGTSGAGKTSSTGSVKARPVRSTPQP</sequence>
<gene>
    <name evidence="2" type="ORF">R1CP_33985</name>
</gene>
<feature type="region of interest" description="Disordered" evidence="1">
    <location>
        <begin position="94"/>
        <end position="162"/>
    </location>
</feature>
<dbReference type="RefSeq" id="WP_005254669.1">
    <property type="nucleotide sequence ID" value="NZ_CP009111.1"/>
</dbReference>